<evidence type="ECO:0000313" key="3">
    <source>
        <dbReference type="Proteomes" id="UP000028837"/>
    </source>
</evidence>
<dbReference type="AlphaFoldDB" id="A0A086KGX7"/>
<sequence>IYIYIYIYILYYIYIYIYIYICTWIYIYIYIYMPVWIVRASLASVREMCVAVFFDFVAGFGERSAGEFDFENSEGCTRSADV</sequence>
<evidence type="ECO:0000256" key="1">
    <source>
        <dbReference type="SAM" id="Phobius"/>
    </source>
</evidence>
<dbReference type="VEuPathDB" id="ToxoDB:TGDOM2_398620"/>
<dbReference type="EMBL" id="AHZU02000498">
    <property type="protein sequence ID" value="KFG43645.1"/>
    <property type="molecule type" value="Genomic_DNA"/>
</dbReference>
<protein>
    <submittedName>
        <fullName evidence="2">Putative transmembrane protein</fullName>
    </submittedName>
</protein>
<comment type="caution">
    <text evidence="2">The sequence shown here is derived from an EMBL/GenBank/DDBJ whole genome shotgun (WGS) entry which is preliminary data.</text>
</comment>
<gene>
    <name evidence="2" type="ORF">TGDOM2_398620</name>
</gene>
<keyword evidence="1" id="KW-0472">Membrane</keyword>
<reference evidence="2 3" key="1">
    <citation type="submission" date="2014-02" db="EMBL/GenBank/DDBJ databases">
        <authorList>
            <person name="Sibley D."/>
            <person name="Venepally P."/>
            <person name="Karamycheva S."/>
            <person name="Hadjithomas M."/>
            <person name="Khan A."/>
            <person name="Brunk B."/>
            <person name="Roos D."/>
            <person name="Caler E."/>
            <person name="Lorenzi H."/>
        </authorList>
    </citation>
    <scope>NUCLEOTIDE SEQUENCE [LARGE SCALE GENOMIC DNA]</scope>
    <source>
        <strain evidence="2 3">GAB2-2007-GAL-DOM2</strain>
    </source>
</reference>
<keyword evidence="1" id="KW-1133">Transmembrane helix</keyword>
<accession>A0A086KGX7</accession>
<proteinExistence type="predicted"/>
<feature type="non-terminal residue" evidence="2">
    <location>
        <position position="1"/>
    </location>
</feature>
<name>A0A086KGX7_TOXGO</name>
<dbReference type="Proteomes" id="UP000028837">
    <property type="component" value="Unassembled WGS sequence"/>
</dbReference>
<evidence type="ECO:0000313" key="2">
    <source>
        <dbReference type="EMBL" id="KFG43645.1"/>
    </source>
</evidence>
<keyword evidence="1 2" id="KW-0812">Transmembrane</keyword>
<feature type="transmembrane region" description="Helical" evidence="1">
    <location>
        <begin position="6"/>
        <end position="31"/>
    </location>
</feature>
<organism evidence="2 3">
    <name type="scientific">Toxoplasma gondii GAB2-2007-GAL-DOM2</name>
    <dbReference type="NCBI Taxonomy" id="1130820"/>
    <lineage>
        <taxon>Eukaryota</taxon>
        <taxon>Sar</taxon>
        <taxon>Alveolata</taxon>
        <taxon>Apicomplexa</taxon>
        <taxon>Conoidasida</taxon>
        <taxon>Coccidia</taxon>
        <taxon>Eucoccidiorida</taxon>
        <taxon>Eimeriorina</taxon>
        <taxon>Sarcocystidae</taxon>
        <taxon>Toxoplasma</taxon>
    </lineage>
</organism>